<sequence length="280" mass="30884">MTSTSIKRGGVGAGRGPCDAQHQVAGMECLLSLRLLASTNIDLTLESSSPGDPSEPVQNQRGPGWKDGPVVSETDILLDARTEHKNGRSDGVDESKESLGTLSRDTGEEWFLISNNAESNQYGHRNALRVYYSWFILGGFGLGMSKYGLAGVEATMLQDRHWQVREAMVLLVHSRQSWSGFSGWMECLQMSIRQERSVVRRLWYLLSFISLMVTIALPISGLSMELFDGFIRTDNPAKVIGYTMENFDLRGPGQIYKRGRPLLQASAPPTLPGAGVIYIP</sequence>
<feature type="region of interest" description="Disordered" evidence="1">
    <location>
        <begin position="80"/>
        <end position="99"/>
    </location>
</feature>
<protein>
    <submittedName>
        <fullName evidence="3">Uncharacterized protein</fullName>
    </submittedName>
</protein>
<evidence type="ECO:0000256" key="1">
    <source>
        <dbReference type="SAM" id="MobiDB-lite"/>
    </source>
</evidence>
<evidence type="ECO:0000256" key="2">
    <source>
        <dbReference type="SAM" id="Phobius"/>
    </source>
</evidence>
<keyword evidence="2" id="KW-1133">Transmembrane helix</keyword>
<dbReference type="OrthoDB" id="5287717at2759"/>
<dbReference type="EMBL" id="LGTZ01000234">
    <property type="protein sequence ID" value="OJD26368.1"/>
    <property type="molecule type" value="Genomic_DNA"/>
</dbReference>
<feature type="region of interest" description="Disordered" evidence="1">
    <location>
        <begin position="45"/>
        <end position="70"/>
    </location>
</feature>
<feature type="transmembrane region" description="Helical" evidence="2">
    <location>
        <begin position="202"/>
        <end position="222"/>
    </location>
</feature>
<organism evidence="3 4">
    <name type="scientific">Blastomyces percursus</name>
    <dbReference type="NCBI Taxonomy" id="1658174"/>
    <lineage>
        <taxon>Eukaryota</taxon>
        <taxon>Fungi</taxon>
        <taxon>Dikarya</taxon>
        <taxon>Ascomycota</taxon>
        <taxon>Pezizomycotina</taxon>
        <taxon>Eurotiomycetes</taxon>
        <taxon>Eurotiomycetidae</taxon>
        <taxon>Onygenales</taxon>
        <taxon>Ajellomycetaceae</taxon>
        <taxon>Blastomyces</taxon>
    </lineage>
</organism>
<gene>
    <name evidence="3" type="ORF">ACJ73_02253</name>
</gene>
<evidence type="ECO:0000313" key="3">
    <source>
        <dbReference type="EMBL" id="OJD26368.1"/>
    </source>
</evidence>
<evidence type="ECO:0000313" key="4">
    <source>
        <dbReference type="Proteomes" id="UP000242791"/>
    </source>
</evidence>
<keyword evidence="2" id="KW-0472">Membrane</keyword>
<dbReference type="AlphaFoldDB" id="A0A1J9QD15"/>
<feature type="compositionally biased region" description="Basic and acidic residues" evidence="1">
    <location>
        <begin position="80"/>
        <end position="97"/>
    </location>
</feature>
<dbReference type="VEuPathDB" id="FungiDB:ACJ73_02253"/>
<proteinExistence type="predicted"/>
<name>A0A1J9QD15_9EURO</name>
<feature type="compositionally biased region" description="Polar residues" evidence="1">
    <location>
        <begin position="45"/>
        <end position="61"/>
    </location>
</feature>
<reference evidence="3 4" key="1">
    <citation type="submission" date="2015-08" db="EMBL/GenBank/DDBJ databases">
        <title>Emmonsia species relationships and genome sequence.</title>
        <authorList>
            <person name="Cuomo C.A."/>
            <person name="Schwartz I.S."/>
            <person name="Kenyon C."/>
            <person name="De Hoog G.S."/>
            <person name="Govender N.P."/>
            <person name="Botha A."/>
            <person name="Moreno L."/>
            <person name="De Vries M."/>
            <person name="Munoz J.F."/>
            <person name="Stielow J.B."/>
        </authorList>
    </citation>
    <scope>NUCLEOTIDE SEQUENCE [LARGE SCALE GENOMIC DNA]</scope>
    <source>
        <strain evidence="3 4">EI222</strain>
    </source>
</reference>
<keyword evidence="2" id="KW-0812">Transmembrane</keyword>
<comment type="caution">
    <text evidence="3">The sequence shown here is derived from an EMBL/GenBank/DDBJ whole genome shotgun (WGS) entry which is preliminary data.</text>
</comment>
<accession>A0A1J9QD15</accession>
<dbReference type="Proteomes" id="UP000242791">
    <property type="component" value="Unassembled WGS sequence"/>
</dbReference>
<keyword evidence="4" id="KW-1185">Reference proteome</keyword>